<dbReference type="EMBL" id="JDVG02000672">
    <property type="protein sequence ID" value="KFB70620.1"/>
    <property type="molecule type" value="Genomic_DNA"/>
</dbReference>
<dbReference type="Gene3D" id="3.30.450.20">
    <property type="entry name" value="PAS domain"/>
    <property type="match status" value="2"/>
</dbReference>
<evidence type="ECO:0000259" key="7">
    <source>
        <dbReference type="Pfam" id="PF02743"/>
    </source>
</evidence>
<dbReference type="CDD" id="cd12912">
    <property type="entry name" value="PDC2_MCP_like"/>
    <property type="match status" value="1"/>
</dbReference>
<comment type="caution">
    <text evidence="8">The sequence shown here is derived from an EMBL/GenBank/DDBJ whole genome shotgun (WGS) entry which is preliminary data.</text>
</comment>
<keyword evidence="5 6" id="KW-0472">Membrane</keyword>
<evidence type="ECO:0000256" key="2">
    <source>
        <dbReference type="ARBA" id="ARBA00022475"/>
    </source>
</evidence>
<keyword evidence="3 6" id="KW-0812">Transmembrane</keyword>
<dbReference type="InterPro" id="IPR029151">
    <property type="entry name" value="Sensor-like_sf"/>
</dbReference>
<protein>
    <submittedName>
        <fullName evidence="8">Methyl-accepting chemotaxis protein McpC</fullName>
    </submittedName>
</protein>
<dbReference type="GO" id="GO:0005886">
    <property type="term" value="C:plasma membrane"/>
    <property type="evidence" value="ECO:0007669"/>
    <property type="project" value="UniProtKB-SubCell"/>
</dbReference>
<comment type="subcellular location">
    <subcellularLocation>
        <location evidence="1">Cell membrane</location>
        <topology evidence="1">Multi-pass membrane protein</topology>
    </subcellularLocation>
</comment>
<dbReference type="Proteomes" id="UP000020077">
    <property type="component" value="Unassembled WGS sequence"/>
</dbReference>
<feature type="transmembrane region" description="Helical" evidence="6">
    <location>
        <begin position="9"/>
        <end position="28"/>
    </location>
</feature>
<evidence type="ECO:0000256" key="6">
    <source>
        <dbReference type="SAM" id="Phobius"/>
    </source>
</evidence>
<dbReference type="InterPro" id="IPR033479">
    <property type="entry name" value="dCache_1"/>
</dbReference>
<evidence type="ECO:0000256" key="1">
    <source>
        <dbReference type="ARBA" id="ARBA00004651"/>
    </source>
</evidence>
<keyword evidence="2" id="KW-1003">Cell membrane</keyword>
<dbReference type="AlphaFoldDB" id="A0A080LSV6"/>
<name>A0A080LSV6_9PROT</name>
<keyword evidence="4 6" id="KW-1133">Transmembrane helix</keyword>
<dbReference type="SUPFAM" id="SSF103190">
    <property type="entry name" value="Sensory domain-like"/>
    <property type="match status" value="1"/>
</dbReference>
<proteinExistence type="predicted"/>
<dbReference type="CDD" id="cd12913">
    <property type="entry name" value="PDC1_MCP_like"/>
    <property type="match status" value="1"/>
</dbReference>
<evidence type="ECO:0000313" key="8">
    <source>
        <dbReference type="EMBL" id="KFB70620.1"/>
    </source>
</evidence>
<evidence type="ECO:0000256" key="5">
    <source>
        <dbReference type="ARBA" id="ARBA00023136"/>
    </source>
</evidence>
<feature type="domain" description="Cache" evidence="7">
    <location>
        <begin position="87"/>
        <end position="258"/>
    </location>
</feature>
<evidence type="ECO:0000256" key="3">
    <source>
        <dbReference type="ARBA" id="ARBA00022692"/>
    </source>
</evidence>
<evidence type="ECO:0000313" key="9">
    <source>
        <dbReference type="Proteomes" id="UP000020077"/>
    </source>
</evidence>
<dbReference type="Pfam" id="PF02743">
    <property type="entry name" value="dCache_1"/>
    <property type="match status" value="1"/>
</dbReference>
<accession>A0A080LSV6</accession>
<organism evidence="8 9">
    <name type="scientific">Candidatus Accumulibacter phosphatis</name>
    <dbReference type="NCBI Taxonomy" id="327160"/>
    <lineage>
        <taxon>Bacteria</taxon>
        <taxon>Pseudomonadati</taxon>
        <taxon>Pseudomonadota</taxon>
        <taxon>Betaproteobacteria</taxon>
        <taxon>Candidatus Accumulibacter</taxon>
    </lineage>
</organism>
<evidence type="ECO:0000256" key="4">
    <source>
        <dbReference type="ARBA" id="ARBA00022989"/>
    </source>
</evidence>
<gene>
    <name evidence="8" type="primary">mcpC</name>
    <name evidence="8" type="ORF">AW09_004283</name>
</gene>
<sequence>MPRTLQSKLVAFVVGLIASAVLLGVLFYQQLRGQLLEGIENEIRSAATAYSLAIGEWMAAKVQLLKAIKPVIGTPEAKSVFVLAKAAGGFDTVYAGYPDKRALFSESQNLPADWDPTSRPWYKEAELAGEARIVITKPYADAGTKKLVISISSLVKDGGSTVGVAAADLFIDRIVSEVLALKLAGNGFGFLLHKDGTVLAHPLKEAVLKPVTEQVPELSSDRIGRAASEGKMFAVQRNDGDRLLFLAPIKGTDWLLGISLENPKTRRSRKRASPSRLCPTT</sequence>
<reference evidence="8 9" key="1">
    <citation type="submission" date="2014-02" db="EMBL/GenBank/DDBJ databases">
        <title>Expanding our view of genomic diversity in Candidatus Accumulibacter clades.</title>
        <authorList>
            <person name="Skennerton C.T."/>
            <person name="Barr J.J."/>
            <person name="Slater F.R."/>
            <person name="Bond P.L."/>
            <person name="Tyson G.W."/>
        </authorList>
    </citation>
    <scope>NUCLEOTIDE SEQUENCE [LARGE SCALE GENOMIC DNA]</scope>
    <source>
        <strain evidence="9">BA-91</strain>
    </source>
</reference>